<protein>
    <submittedName>
        <fullName evidence="2">Uncharacterized protein</fullName>
    </submittedName>
</protein>
<dbReference type="AlphaFoldDB" id="A0A1B6H8U0"/>
<feature type="non-terminal residue" evidence="2">
    <location>
        <position position="1"/>
    </location>
</feature>
<feature type="compositionally biased region" description="Polar residues" evidence="1">
    <location>
        <begin position="33"/>
        <end position="49"/>
    </location>
</feature>
<accession>A0A1B6H8U0</accession>
<feature type="compositionally biased region" description="Polar residues" evidence="1">
    <location>
        <begin position="1"/>
        <end position="13"/>
    </location>
</feature>
<feature type="compositionally biased region" description="Low complexity" evidence="1">
    <location>
        <begin position="20"/>
        <end position="32"/>
    </location>
</feature>
<evidence type="ECO:0000256" key="1">
    <source>
        <dbReference type="SAM" id="MobiDB-lite"/>
    </source>
</evidence>
<sequence length="101" mass="11376">LNDQLNSQPNVSQRPVLHEQSTQTATIPTQTTSRYPKSTPKTFVNSSLHSTRKTQQKQINHMSISLQTAKYAASQIKNHPIPCNNFQTLDTLKFDTANLQP</sequence>
<dbReference type="EMBL" id="GECU01036580">
    <property type="protein sequence ID" value="JAS71126.1"/>
    <property type="molecule type" value="Transcribed_RNA"/>
</dbReference>
<evidence type="ECO:0000313" key="2">
    <source>
        <dbReference type="EMBL" id="JAS71126.1"/>
    </source>
</evidence>
<proteinExistence type="predicted"/>
<reference evidence="2" key="1">
    <citation type="submission" date="2015-11" db="EMBL/GenBank/DDBJ databases">
        <title>De novo transcriptome assembly of four potential Pierce s Disease insect vectors from Arizona vineyards.</title>
        <authorList>
            <person name="Tassone E.E."/>
        </authorList>
    </citation>
    <scope>NUCLEOTIDE SEQUENCE</scope>
</reference>
<feature type="non-terminal residue" evidence="2">
    <location>
        <position position="101"/>
    </location>
</feature>
<feature type="region of interest" description="Disordered" evidence="1">
    <location>
        <begin position="1"/>
        <end position="51"/>
    </location>
</feature>
<organism evidence="2">
    <name type="scientific">Homalodisca liturata</name>
    <dbReference type="NCBI Taxonomy" id="320908"/>
    <lineage>
        <taxon>Eukaryota</taxon>
        <taxon>Metazoa</taxon>
        <taxon>Ecdysozoa</taxon>
        <taxon>Arthropoda</taxon>
        <taxon>Hexapoda</taxon>
        <taxon>Insecta</taxon>
        <taxon>Pterygota</taxon>
        <taxon>Neoptera</taxon>
        <taxon>Paraneoptera</taxon>
        <taxon>Hemiptera</taxon>
        <taxon>Auchenorrhyncha</taxon>
        <taxon>Membracoidea</taxon>
        <taxon>Cicadellidae</taxon>
        <taxon>Cicadellinae</taxon>
        <taxon>Proconiini</taxon>
        <taxon>Homalodisca</taxon>
    </lineage>
</organism>
<name>A0A1B6H8U0_9HEMI</name>
<gene>
    <name evidence="2" type="ORF">g.2199</name>
</gene>